<dbReference type="PROSITE" id="PS51257">
    <property type="entry name" value="PROKAR_LIPOPROTEIN"/>
    <property type="match status" value="1"/>
</dbReference>
<dbReference type="AlphaFoldDB" id="D9STE4"/>
<accession>D9STE4</accession>
<dbReference type="EMBL" id="CP002160">
    <property type="protein sequence ID" value="ADL50760.1"/>
    <property type="molecule type" value="Genomic_DNA"/>
</dbReference>
<dbReference type="KEGG" id="ccb:Clocel_0996"/>
<sequence>MKRKLIIALLTISLASVFVGCKNNENTQKTTSDEKSQVVLEKLNAGYDDSEGYIENHEEDNSLTLWNAFNHSYRVLADDGKELPHRDVKTVKDSEDFKFSIEYSYNTDPKSEEALSFTATAYVNYKQVEFFSGDTTKKIKKLDFKAKKDEKVNLPIVLPTEGLHGSNKVMIVIQCNDSAGRFGRSFGNGNVAYMVDLNVGHKTGYEKNDEKATYKTITYPINNDNSHFIVNQNFRVENEESRGIEWTKPVIKVKSGEEFPLAFRFGRIKEDSLIFLTLDNEQYQLDGKDYLYFEPSENMLYKKCMIKAPKKPGTYLLSGYYKNSPWEYGATAQYEFSGVIKLIVE</sequence>
<gene>
    <name evidence="2" type="ordered locus">Clocel_0996</name>
</gene>
<feature type="chain" id="PRO_5038389563" description="Lipoprotein" evidence="1">
    <location>
        <begin position="22"/>
        <end position="345"/>
    </location>
</feature>
<keyword evidence="1" id="KW-0732">Signal</keyword>
<evidence type="ECO:0000256" key="1">
    <source>
        <dbReference type="SAM" id="SignalP"/>
    </source>
</evidence>
<protein>
    <recommendedName>
        <fullName evidence="4">Lipoprotein</fullName>
    </recommendedName>
</protein>
<evidence type="ECO:0000313" key="2">
    <source>
        <dbReference type="EMBL" id="ADL50760.1"/>
    </source>
</evidence>
<dbReference type="Proteomes" id="UP000002730">
    <property type="component" value="Chromosome"/>
</dbReference>
<reference evidence="2 3" key="1">
    <citation type="submission" date="2010-08" db="EMBL/GenBank/DDBJ databases">
        <title>Complete sequence of Clostridium cellulovorans 743B.</title>
        <authorList>
            <consortium name="US DOE Joint Genome Institute"/>
            <person name="Lucas S."/>
            <person name="Copeland A."/>
            <person name="Lapidus A."/>
            <person name="Cheng J.-F."/>
            <person name="Bruce D."/>
            <person name="Goodwin L."/>
            <person name="Pitluck S."/>
            <person name="Chertkov O."/>
            <person name="Detter J.C."/>
            <person name="Han C."/>
            <person name="Tapia R."/>
            <person name="Land M."/>
            <person name="Hauser L."/>
            <person name="Chang Y.-J."/>
            <person name="Jeffries C."/>
            <person name="Kyrpides N."/>
            <person name="Ivanova N."/>
            <person name="Mikhailova N."/>
            <person name="Hemme C.L."/>
            <person name="Woyke T."/>
        </authorList>
    </citation>
    <scope>NUCLEOTIDE SEQUENCE [LARGE SCALE GENOMIC DNA]</scope>
    <source>
        <strain evidence="3">ATCC 35296 / DSM 3052 / OCM 3 / 743B</strain>
    </source>
</reference>
<dbReference type="HOGENOM" id="CLU_803406_0_0_9"/>
<evidence type="ECO:0008006" key="4">
    <source>
        <dbReference type="Google" id="ProtNLM"/>
    </source>
</evidence>
<name>D9STE4_CLOC7</name>
<feature type="signal peptide" evidence="1">
    <location>
        <begin position="1"/>
        <end position="21"/>
    </location>
</feature>
<evidence type="ECO:0000313" key="3">
    <source>
        <dbReference type="Proteomes" id="UP000002730"/>
    </source>
</evidence>
<keyword evidence="3" id="KW-1185">Reference proteome</keyword>
<organism evidence="2 3">
    <name type="scientific">Clostridium cellulovorans (strain ATCC 35296 / DSM 3052 / OCM 3 / 743B)</name>
    <dbReference type="NCBI Taxonomy" id="573061"/>
    <lineage>
        <taxon>Bacteria</taxon>
        <taxon>Bacillati</taxon>
        <taxon>Bacillota</taxon>
        <taxon>Clostridia</taxon>
        <taxon>Eubacteriales</taxon>
        <taxon>Clostridiaceae</taxon>
        <taxon>Clostridium</taxon>
    </lineage>
</organism>
<proteinExistence type="predicted"/>
<dbReference type="RefSeq" id="WP_010076393.1">
    <property type="nucleotide sequence ID" value="NC_014393.1"/>
</dbReference>